<reference evidence="5" key="1">
    <citation type="submission" date="2023-06" db="EMBL/GenBank/DDBJ databases">
        <authorList>
            <person name="Kurt Z."/>
        </authorList>
    </citation>
    <scope>NUCLEOTIDE SEQUENCE</scope>
</reference>
<protein>
    <submittedName>
        <fullName evidence="5">Translation initiation factor eIF-2B alpha subunit</fullName>
    </submittedName>
    <submittedName>
        <fullName evidence="6">Translation_initiation factor eIF-2B alpha subunit</fullName>
    </submittedName>
</protein>
<evidence type="ECO:0000256" key="4">
    <source>
        <dbReference type="RuleBase" id="RU003814"/>
    </source>
</evidence>
<proteinExistence type="inferred from homology"/>
<name>A0AA86PI85_9EUKA</name>
<dbReference type="Gene3D" id="3.40.50.10470">
    <property type="entry name" value="Translation initiation factor eif-2b, domain 2"/>
    <property type="match status" value="1"/>
</dbReference>
<dbReference type="InterPro" id="IPR000649">
    <property type="entry name" value="IF-2B-related"/>
</dbReference>
<dbReference type="Pfam" id="PF01008">
    <property type="entry name" value="IF-2B"/>
    <property type="match status" value="1"/>
</dbReference>
<evidence type="ECO:0000313" key="5">
    <source>
        <dbReference type="EMBL" id="CAI9938767.1"/>
    </source>
</evidence>
<dbReference type="EMBL" id="CAXDID020000070">
    <property type="protein sequence ID" value="CAL6014453.1"/>
    <property type="molecule type" value="Genomic_DNA"/>
</dbReference>
<evidence type="ECO:0000313" key="7">
    <source>
        <dbReference type="Proteomes" id="UP001642409"/>
    </source>
</evidence>
<dbReference type="Proteomes" id="UP001642409">
    <property type="component" value="Unassembled WGS sequence"/>
</dbReference>
<sequence>MQLTQCKIIDQLINFIKSQEKQKIFSKFLELLELKKSEIIERANTFAISGLLDQFMAYVVRKSKELQAHTDLQEFMLQLINTLQQYKTRIEQAPSFIANKVLPLIKNGNTILIFSFSHTIMKCIQQIVASNIDFKLIVVQSPVLNRDEKIQIGDQLQMLSNIGIRPFVVSEGGVTSIINTIDILLLGAEAMTQNCGLVNTIGTRQLAKLAFESKKTVIVATQFFKFCKFFCFTDQEFYLKIGRQSTQYVEESEYADYLQKYQDYTPPEWITWVATEVGLYTSTQAADQATLTFV</sequence>
<dbReference type="EMBL" id="CATOUU010000656">
    <property type="protein sequence ID" value="CAI9938767.1"/>
    <property type="molecule type" value="Genomic_DNA"/>
</dbReference>
<comment type="similarity">
    <text evidence="1 4">Belongs to the eIF-2B alpha/beta/delta subunits family.</text>
</comment>
<dbReference type="PANTHER" id="PTHR45860">
    <property type="entry name" value="TRANSLATION INITIATION FACTOR EIF-2B SUBUNIT ALPHA"/>
    <property type="match status" value="1"/>
</dbReference>
<accession>A0AA86PI85</accession>
<evidence type="ECO:0000256" key="2">
    <source>
        <dbReference type="ARBA" id="ARBA00022540"/>
    </source>
</evidence>
<dbReference type="InterPro" id="IPR051501">
    <property type="entry name" value="eIF2B_alpha/beta/delta"/>
</dbReference>
<dbReference type="AlphaFoldDB" id="A0AA86PI85"/>
<evidence type="ECO:0000256" key="3">
    <source>
        <dbReference type="ARBA" id="ARBA00022917"/>
    </source>
</evidence>
<dbReference type="InterPro" id="IPR042529">
    <property type="entry name" value="IF_2B-like_C"/>
</dbReference>
<keyword evidence="7" id="KW-1185">Reference proteome</keyword>
<comment type="caution">
    <text evidence="5">The sequence shown here is derived from an EMBL/GenBank/DDBJ whole genome shotgun (WGS) entry which is preliminary data.</text>
</comment>
<evidence type="ECO:0000256" key="1">
    <source>
        <dbReference type="ARBA" id="ARBA00007251"/>
    </source>
</evidence>
<dbReference type="GO" id="GO:0003743">
    <property type="term" value="F:translation initiation factor activity"/>
    <property type="evidence" value="ECO:0007669"/>
    <property type="project" value="UniProtKB-KW"/>
</dbReference>
<dbReference type="GO" id="GO:0005085">
    <property type="term" value="F:guanyl-nucleotide exchange factor activity"/>
    <property type="evidence" value="ECO:0007669"/>
    <property type="project" value="TreeGrafter"/>
</dbReference>
<evidence type="ECO:0000313" key="6">
    <source>
        <dbReference type="EMBL" id="CAL6014453.1"/>
    </source>
</evidence>
<dbReference type="GO" id="GO:0005851">
    <property type="term" value="C:eukaryotic translation initiation factor 2B complex"/>
    <property type="evidence" value="ECO:0007669"/>
    <property type="project" value="TreeGrafter"/>
</dbReference>
<keyword evidence="3" id="KW-0648">Protein biosynthesis</keyword>
<dbReference type="InterPro" id="IPR037171">
    <property type="entry name" value="NagB/RpiA_transferase-like"/>
</dbReference>
<dbReference type="SUPFAM" id="SSF100950">
    <property type="entry name" value="NagB/RpiA/CoA transferase-like"/>
    <property type="match status" value="1"/>
</dbReference>
<dbReference type="PANTHER" id="PTHR45860:SF1">
    <property type="entry name" value="TRANSLATION INITIATION FACTOR EIF-2B SUBUNIT ALPHA"/>
    <property type="match status" value="1"/>
</dbReference>
<gene>
    <name evidence="6" type="ORF">HINF_LOCUS24282</name>
    <name evidence="5" type="ORF">HINF_LOCUS26412</name>
</gene>
<reference evidence="6 7" key="2">
    <citation type="submission" date="2024-07" db="EMBL/GenBank/DDBJ databases">
        <authorList>
            <person name="Akdeniz Z."/>
        </authorList>
    </citation>
    <scope>NUCLEOTIDE SEQUENCE [LARGE SCALE GENOMIC DNA]</scope>
</reference>
<organism evidence="5">
    <name type="scientific">Hexamita inflata</name>
    <dbReference type="NCBI Taxonomy" id="28002"/>
    <lineage>
        <taxon>Eukaryota</taxon>
        <taxon>Metamonada</taxon>
        <taxon>Diplomonadida</taxon>
        <taxon>Hexamitidae</taxon>
        <taxon>Hexamitinae</taxon>
        <taxon>Hexamita</taxon>
    </lineage>
</organism>
<keyword evidence="2 5" id="KW-0396">Initiation factor</keyword>